<accession>A0A7X5LIF5</accession>
<evidence type="ECO:0000259" key="2">
    <source>
        <dbReference type="Pfam" id="PF01757"/>
    </source>
</evidence>
<keyword evidence="4" id="KW-0808">Transferase</keyword>
<feature type="transmembrane region" description="Helical" evidence="1">
    <location>
        <begin position="272"/>
        <end position="289"/>
    </location>
</feature>
<gene>
    <name evidence="4" type="ORF">GTH32_01965</name>
</gene>
<feature type="transmembrane region" description="Helical" evidence="1">
    <location>
        <begin position="163"/>
        <end position="183"/>
    </location>
</feature>
<feature type="domain" description="Acyltransferase 3" evidence="2">
    <location>
        <begin position="6"/>
        <end position="317"/>
    </location>
</feature>
<feature type="transmembrane region" description="Helical" evidence="1">
    <location>
        <begin position="333"/>
        <end position="356"/>
    </location>
</feature>
<dbReference type="Proteomes" id="UP000470213">
    <property type="component" value="Unassembled WGS sequence"/>
</dbReference>
<dbReference type="InterPro" id="IPR002656">
    <property type="entry name" value="Acyl_transf_3_dom"/>
</dbReference>
<keyword evidence="1" id="KW-0472">Membrane</keyword>
<evidence type="ECO:0000313" key="5">
    <source>
        <dbReference type="Proteomes" id="UP000470213"/>
    </source>
</evidence>
<sequence>MKFRQDINGLRAIAVLAVVLFHFEPELIQGGFVGVDIFFVISGFLMTRIVLTKLDAKTFSITSFYVSRANRIIPALLVLVLLLTIVLPLVIPIPDYLEFTKRAVSAVLFVSNNYFYSQGGYFEANSQFNWLLHTWSLSVEWQFYLLFPIIVVALNRFMTTNKFIWCFLIAIIASFALGIFYSYTNSSFGYFMLVTRAWELLAGGVVYFLSLKNSEERSKFTEYLGLLLILGSVFFVNEATPWPGYMAILPVLGTCLVLFSQRYTSHITGNRIFQRMGLWSYSIYLWHWPVVVLGQFFDVPYWTFFGLIVSVILGWLSYTFVEKKDIFSYSIFFITNKLTAPIVTISLCVVIVGAYVSGKHYSKLYPEKVKPYIMGLHFYENGIQRYPDKGKVVHINKANDNAPSYLMIGDSNAAHYAYGMAEVDDRHYLLSWISSCLNFPDYTTKPYADWMDKKWLKQCQNNYKTLYDYDELDVILAQHWYKKNGVICVSEECSLNLSLVTYNDFLLNQLEKLVSIVGTNRNLYIVGFVPAPANSVVTCMKKIFNSDCERKSSAFSPERIEINRLLENFSTRFSNVHFIDPFQAVCNDQPVCTTVINDKNLFFDEGHLSQFGSQVMWEYIASELP</sequence>
<feature type="transmembrane region" description="Helical" evidence="1">
    <location>
        <begin position="7"/>
        <end position="23"/>
    </location>
</feature>
<dbReference type="GO" id="GO:0009103">
    <property type="term" value="P:lipopolysaccharide biosynthetic process"/>
    <property type="evidence" value="ECO:0007669"/>
    <property type="project" value="TreeGrafter"/>
</dbReference>
<dbReference type="EMBL" id="JAAAWN010000002">
    <property type="protein sequence ID" value="NDV89962.1"/>
    <property type="molecule type" value="Genomic_DNA"/>
</dbReference>
<dbReference type="AlphaFoldDB" id="A0A7X5LIF5"/>
<protein>
    <submittedName>
        <fullName evidence="4">Acyltransferase family protein</fullName>
    </submittedName>
</protein>
<organism evidence="4 5">
    <name type="scientific">Alteromonas profundi</name>
    <dbReference type="NCBI Taxonomy" id="2696062"/>
    <lineage>
        <taxon>Bacteria</taxon>
        <taxon>Pseudomonadati</taxon>
        <taxon>Pseudomonadota</taxon>
        <taxon>Gammaproteobacteria</taxon>
        <taxon>Alteromonadales</taxon>
        <taxon>Alteromonadaceae</taxon>
        <taxon>Alteromonas/Salinimonas group</taxon>
        <taxon>Alteromonas</taxon>
    </lineage>
</organism>
<dbReference type="GO" id="GO:0016747">
    <property type="term" value="F:acyltransferase activity, transferring groups other than amino-acyl groups"/>
    <property type="evidence" value="ECO:0007669"/>
    <property type="project" value="InterPro"/>
</dbReference>
<dbReference type="Pfam" id="PF01757">
    <property type="entry name" value="Acyl_transf_3"/>
    <property type="match status" value="1"/>
</dbReference>
<comment type="caution">
    <text evidence="4">The sequence shown here is derived from an EMBL/GenBank/DDBJ whole genome shotgun (WGS) entry which is preliminary data.</text>
</comment>
<feature type="transmembrane region" description="Helical" evidence="1">
    <location>
        <begin position="301"/>
        <end position="321"/>
    </location>
</feature>
<dbReference type="RefSeq" id="WP_163083560.1">
    <property type="nucleotide sequence ID" value="NZ_JAAAWN010000002.1"/>
</dbReference>
<keyword evidence="5" id="KW-1185">Reference proteome</keyword>
<keyword evidence="1" id="KW-0812">Transmembrane</keyword>
<feature type="transmembrane region" description="Helical" evidence="1">
    <location>
        <begin position="141"/>
        <end position="158"/>
    </location>
</feature>
<evidence type="ECO:0000256" key="1">
    <source>
        <dbReference type="SAM" id="Phobius"/>
    </source>
</evidence>
<dbReference type="GO" id="GO:0016020">
    <property type="term" value="C:membrane"/>
    <property type="evidence" value="ECO:0007669"/>
    <property type="project" value="TreeGrafter"/>
</dbReference>
<name>A0A7X5LIF5_9ALTE</name>
<feature type="transmembrane region" description="Helical" evidence="1">
    <location>
        <begin position="29"/>
        <end position="51"/>
    </location>
</feature>
<feature type="transmembrane region" description="Helical" evidence="1">
    <location>
        <begin position="220"/>
        <end position="236"/>
    </location>
</feature>
<feature type="domain" description="SGNH" evidence="3">
    <location>
        <begin position="394"/>
        <end position="616"/>
    </location>
</feature>
<dbReference type="Pfam" id="PF19040">
    <property type="entry name" value="SGNH"/>
    <property type="match status" value="1"/>
</dbReference>
<evidence type="ECO:0000259" key="3">
    <source>
        <dbReference type="Pfam" id="PF19040"/>
    </source>
</evidence>
<keyword evidence="4" id="KW-0012">Acyltransferase</keyword>
<reference evidence="4 5" key="1">
    <citation type="submission" date="2020-01" db="EMBL/GenBank/DDBJ databases">
        <authorList>
            <person name="Chen J."/>
            <person name="Zhu S."/>
            <person name="Yang J."/>
        </authorList>
    </citation>
    <scope>NUCLEOTIDE SEQUENCE [LARGE SCALE GENOMIC DNA]</scope>
    <source>
        <strain evidence="4 5">345S023</strain>
    </source>
</reference>
<dbReference type="SUPFAM" id="SSF52266">
    <property type="entry name" value="SGNH hydrolase"/>
    <property type="match status" value="1"/>
</dbReference>
<feature type="transmembrane region" description="Helical" evidence="1">
    <location>
        <begin position="72"/>
        <end position="91"/>
    </location>
</feature>
<dbReference type="PANTHER" id="PTHR23028">
    <property type="entry name" value="ACETYLTRANSFERASE"/>
    <property type="match status" value="1"/>
</dbReference>
<dbReference type="PANTHER" id="PTHR23028:SF53">
    <property type="entry name" value="ACYL_TRANSF_3 DOMAIN-CONTAINING PROTEIN"/>
    <property type="match status" value="1"/>
</dbReference>
<evidence type="ECO:0000313" key="4">
    <source>
        <dbReference type="EMBL" id="NDV89962.1"/>
    </source>
</evidence>
<dbReference type="InterPro" id="IPR043968">
    <property type="entry name" value="SGNH"/>
</dbReference>
<feature type="transmembrane region" description="Helical" evidence="1">
    <location>
        <begin position="189"/>
        <end position="208"/>
    </location>
</feature>
<keyword evidence="1" id="KW-1133">Transmembrane helix</keyword>
<proteinExistence type="predicted"/>
<feature type="transmembrane region" description="Helical" evidence="1">
    <location>
        <begin position="242"/>
        <end position="260"/>
    </location>
</feature>
<dbReference type="InterPro" id="IPR050879">
    <property type="entry name" value="Acyltransferase_3"/>
</dbReference>